<evidence type="ECO:0000256" key="2">
    <source>
        <dbReference type="ARBA" id="ARBA00023316"/>
    </source>
</evidence>
<dbReference type="Gene3D" id="3.40.630.40">
    <property type="entry name" value="Zn-dependent exopeptidases"/>
    <property type="match status" value="1"/>
</dbReference>
<name>A0ABX2UE25_9LACO</name>
<keyword evidence="3" id="KW-0472">Membrane</keyword>
<dbReference type="CDD" id="cd02696">
    <property type="entry name" value="MurNAc-LAA"/>
    <property type="match status" value="1"/>
</dbReference>
<dbReference type="Pfam" id="PF08239">
    <property type="entry name" value="SH3_3"/>
    <property type="match status" value="1"/>
</dbReference>
<comment type="caution">
    <text evidence="5">The sequence shown here is derived from an EMBL/GenBank/DDBJ whole genome shotgun (WGS) entry which is preliminary data.</text>
</comment>
<protein>
    <submittedName>
        <fullName evidence="5">N-acetylmuramoyl-L-alanine amidase</fullName>
    </submittedName>
</protein>
<keyword evidence="2" id="KW-0961">Cell wall biogenesis/degradation</keyword>
<dbReference type="Proteomes" id="UP000077280">
    <property type="component" value="Unassembled WGS sequence"/>
</dbReference>
<keyword evidence="6" id="KW-1185">Reference proteome</keyword>
<keyword evidence="1" id="KW-0378">Hydrolase</keyword>
<feature type="domain" description="MurNAc-LAA" evidence="4">
    <location>
        <begin position="171"/>
        <end position="279"/>
    </location>
</feature>
<evidence type="ECO:0000259" key="4">
    <source>
        <dbReference type="SMART" id="SM00646"/>
    </source>
</evidence>
<dbReference type="Gene3D" id="2.30.30.40">
    <property type="entry name" value="SH3 Domains"/>
    <property type="match status" value="1"/>
</dbReference>
<dbReference type="SMART" id="SM00646">
    <property type="entry name" value="Ami_3"/>
    <property type="match status" value="1"/>
</dbReference>
<feature type="transmembrane region" description="Helical" evidence="3">
    <location>
        <begin position="12"/>
        <end position="33"/>
    </location>
</feature>
<dbReference type="RefSeq" id="WP_068807745.1">
    <property type="nucleotide sequence ID" value="NZ_CP158978.1"/>
</dbReference>
<accession>A0ABX2UE25</accession>
<dbReference type="InterPro" id="IPR002508">
    <property type="entry name" value="MurNAc-LAA_cat"/>
</dbReference>
<reference evidence="5 6" key="1">
    <citation type="submission" date="2016-05" db="EMBL/GenBank/DDBJ databases">
        <title>Draft genome sequence of Pediococcus parvulus 2.6, a probiotic beta-glucan producer strain.</title>
        <authorList>
            <person name="Mohedano M.L."/>
            <person name="Perez-Ramos A."/>
            <person name="Duenas M.T."/>
            <person name="Lamontanara A."/>
            <person name="Orru L."/>
            <person name="Spano G."/>
            <person name="Capozzi V."/>
            <person name="Lopez P."/>
        </authorList>
    </citation>
    <scope>NUCLEOTIDE SEQUENCE [LARGE SCALE GENOMIC DNA]</scope>
    <source>
        <strain evidence="5 6">2.6</strain>
    </source>
</reference>
<keyword evidence="3" id="KW-0812">Transmembrane</keyword>
<evidence type="ECO:0000256" key="3">
    <source>
        <dbReference type="SAM" id="Phobius"/>
    </source>
</evidence>
<sequence length="283" mass="32004">MTNRKIAFWKQPLVILRVIIIVCIIFIIGYLTIQHLCEPKVTAQAINLRETPAPSSHIIKKISYGTRLRVKQKNPHTKWWHVKVGHSQGWIASWLIHQTHYRATNPLSEATVVLDPGHGGVDSGTIGIHGAMEKTYTLPTALAVDRLLKSKYTRVIMTRASDKSVSLSRRPKIANTDRATLFISFHFNSAGKKNAAQGFEVFRYHHNANNLAQKLDADFVNLPLVNRGIAFGDFEVLRDNHRPAVLVEMGFMDSTHDFKHIKTKAYQSLVAHDVVKGITQYIR</sequence>
<proteinExistence type="predicted"/>
<dbReference type="Pfam" id="PF01520">
    <property type="entry name" value="Amidase_3"/>
    <property type="match status" value="1"/>
</dbReference>
<evidence type="ECO:0000313" key="5">
    <source>
        <dbReference type="EMBL" id="OAD63450.1"/>
    </source>
</evidence>
<dbReference type="InterPro" id="IPR050695">
    <property type="entry name" value="N-acetylmuramoyl_amidase_3"/>
</dbReference>
<dbReference type="PANTHER" id="PTHR30404:SF0">
    <property type="entry name" value="N-ACETYLMURAMOYL-L-ALANINE AMIDASE AMIC"/>
    <property type="match status" value="1"/>
</dbReference>
<dbReference type="InterPro" id="IPR003646">
    <property type="entry name" value="SH3-like_bac-type"/>
</dbReference>
<keyword evidence="3" id="KW-1133">Transmembrane helix</keyword>
<dbReference type="EMBL" id="LXND01000074">
    <property type="protein sequence ID" value="OAD63450.1"/>
    <property type="molecule type" value="Genomic_DNA"/>
</dbReference>
<evidence type="ECO:0000313" key="6">
    <source>
        <dbReference type="Proteomes" id="UP000077280"/>
    </source>
</evidence>
<organism evidence="5 6">
    <name type="scientific">Pediococcus parvulus</name>
    <dbReference type="NCBI Taxonomy" id="54062"/>
    <lineage>
        <taxon>Bacteria</taxon>
        <taxon>Bacillati</taxon>
        <taxon>Bacillota</taxon>
        <taxon>Bacilli</taxon>
        <taxon>Lactobacillales</taxon>
        <taxon>Lactobacillaceae</taxon>
        <taxon>Pediococcus</taxon>
    </lineage>
</organism>
<dbReference type="PANTHER" id="PTHR30404">
    <property type="entry name" value="N-ACETYLMURAMOYL-L-ALANINE AMIDASE"/>
    <property type="match status" value="1"/>
</dbReference>
<dbReference type="SUPFAM" id="SSF53187">
    <property type="entry name" value="Zn-dependent exopeptidases"/>
    <property type="match status" value="1"/>
</dbReference>
<gene>
    <name evidence="5" type="ORF">A7K95_09480</name>
</gene>
<evidence type="ECO:0000256" key="1">
    <source>
        <dbReference type="ARBA" id="ARBA00022801"/>
    </source>
</evidence>